<feature type="domain" description="GSCFA" evidence="1">
    <location>
        <begin position="21"/>
        <end position="258"/>
    </location>
</feature>
<sequence>MQLQTIVPIKPLGNPINYKAKIVNIGSCFAVNMAQRLQYYQFQNTINPLGILFHPEAISRLLEFVVNDKVFTQEDVFQHNEIWSCFDAHSDLNQLEQEDIIEQLNSKICRFKANVFDATHIILTFGTAWVYRNKQSNQIVANCHKVPQNQFEKELLAVETCLENLKKIEQNLRQINPNIQIIYTISPVRHIKDGFVENQRSKAHLIAALHEYLEKNKPLNYYFPSYELLMDELRDYRFFGKDLIHPNDLAVDYIWQKFVETCIHSNEIPTMKMVDEVQKGLVHRSFNPYSDAHQQFLDKLAQKIDVLLEQYPFMNFR</sequence>
<evidence type="ECO:0000313" key="2">
    <source>
        <dbReference type="EMBL" id="SEH78064.1"/>
    </source>
</evidence>
<dbReference type="GO" id="GO:0016788">
    <property type="term" value="F:hydrolase activity, acting on ester bonds"/>
    <property type="evidence" value="ECO:0007669"/>
    <property type="project" value="UniProtKB-ARBA"/>
</dbReference>
<dbReference type="Proteomes" id="UP000199634">
    <property type="component" value="Unassembled WGS sequence"/>
</dbReference>
<evidence type="ECO:0000313" key="3">
    <source>
        <dbReference type="Proteomes" id="UP000199634"/>
    </source>
</evidence>
<gene>
    <name evidence="2" type="ORF">SAMN02927937_01397</name>
</gene>
<organism evidence="2 3">
    <name type="scientific">Paenimyroides marinum</name>
    <dbReference type="NCBI Taxonomy" id="1159016"/>
    <lineage>
        <taxon>Bacteria</taxon>
        <taxon>Pseudomonadati</taxon>
        <taxon>Bacteroidota</taxon>
        <taxon>Flavobacteriia</taxon>
        <taxon>Flavobacteriales</taxon>
        <taxon>Flavobacteriaceae</taxon>
        <taxon>Paenimyroides</taxon>
    </lineage>
</organism>
<dbReference type="OrthoDB" id="9807687at2"/>
<evidence type="ECO:0000259" key="1">
    <source>
        <dbReference type="Pfam" id="PF08885"/>
    </source>
</evidence>
<accession>A0A1H6KVY0</accession>
<name>A0A1H6KVY0_9FLAO</name>
<dbReference type="EMBL" id="FNXE01000016">
    <property type="protein sequence ID" value="SEH78064.1"/>
    <property type="molecule type" value="Genomic_DNA"/>
</dbReference>
<dbReference type="SUPFAM" id="SSF52266">
    <property type="entry name" value="SGNH hydrolase"/>
    <property type="match status" value="1"/>
</dbReference>
<dbReference type="AlphaFoldDB" id="A0A1H6KVY0"/>
<dbReference type="Pfam" id="PF08885">
    <property type="entry name" value="GSCFA"/>
    <property type="match status" value="1"/>
</dbReference>
<protein>
    <submittedName>
        <fullName evidence="2">GSCFA family protein</fullName>
    </submittedName>
</protein>
<dbReference type="InterPro" id="IPR014982">
    <property type="entry name" value="GSCFA"/>
</dbReference>
<dbReference type="Gene3D" id="3.40.50.1110">
    <property type="entry name" value="SGNH hydrolase"/>
    <property type="match status" value="1"/>
</dbReference>
<dbReference type="STRING" id="1159016.SAMN02927937_01397"/>
<proteinExistence type="predicted"/>
<reference evidence="2 3" key="1">
    <citation type="submission" date="2016-10" db="EMBL/GenBank/DDBJ databases">
        <authorList>
            <person name="de Groot N.N."/>
        </authorList>
    </citation>
    <scope>NUCLEOTIDE SEQUENCE [LARGE SCALE GENOMIC DNA]</scope>
    <source>
        <strain evidence="2 3">CGMCC 1.10825</strain>
    </source>
</reference>
<dbReference type="RefSeq" id="WP_091098033.1">
    <property type="nucleotide sequence ID" value="NZ_FNXE01000016.1"/>
</dbReference>
<dbReference type="InterPro" id="IPR036514">
    <property type="entry name" value="SGNH_hydro_sf"/>
</dbReference>
<keyword evidence="3" id="KW-1185">Reference proteome</keyword>